<keyword evidence="3" id="KW-0804">Transcription</keyword>
<protein>
    <submittedName>
        <fullName evidence="5">DNA-binding transcriptional regulator, MarR family</fullName>
    </submittedName>
</protein>
<dbReference type="RefSeq" id="WP_092276798.1">
    <property type="nucleotide sequence ID" value="NZ_FORT01000025.1"/>
</dbReference>
<dbReference type="AlphaFoldDB" id="A0A1I4DRX9"/>
<dbReference type="EMBL" id="FORT01000025">
    <property type="protein sequence ID" value="SFK95017.1"/>
    <property type="molecule type" value="Genomic_DNA"/>
</dbReference>
<dbReference type="PANTHER" id="PTHR42756:SF1">
    <property type="entry name" value="TRANSCRIPTIONAL REPRESSOR OF EMRAB OPERON"/>
    <property type="match status" value="1"/>
</dbReference>
<reference evidence="6" key="1">
    <citation type="submission" date="2016-10" db="EMBL/GenBank/DDBJ databases">
        <authorList>
            <person name="Varghese N."/>
            <person name="Submissions S."/>
        </authorList>
    </citation>
    <scope>NUCLEOTIDE SEQUENCE [LARGE SCALE GENOMIC DNA]</scope>
    <source>
        <strain evidence="6">OK042</strain>
    </source>
</reference>
<evidence type="ECO:0000259" key="4">
    <source>
        <dbReference type="PROSITE" id="PS50995"/>
    </source>
</evidence>
<dbReference type="PANTHER" id="PTHR42756">
    <property type="entry name" value="TRANSCRIPTIONAL REGULATOR, MARR"/>
    <property type="match status" value="1"/>
</dbReference>
<accession>A0A1I4DRX9</accession>
<evidence type="ECO:0000256" key="3">
    <source>
        <dbReference type="ARBA" id="ARBA00023163"/>
    </source>
</evidence>
<name>A0A1I4DRX9_9BACL</name>
<dbReference type="InterPro" id="IPR036388">
    <property type="entry name" value="WH-like_DNA-bd_sf"/>
</dbReference>
<dbReference type="SUPFAM" id="SSF46785">
    <property type="entry name" value="Winged helix' DNA-binding domain"/>
    <property type="match status" value="1"/>
</dbReference>
<feature type="domain" description="HTH marR-type" evidence="4">
    <location>
        <begin position="1"/>
        <end position="136"/>
    </location>
</feature>
<keyword evidence="2 5" id="KW-0238">DNA-binding</keyword>
<keyword evidence="1" id="KW-0805">Transcription regulation</keyword>
<dbReference type="SMART" id="SM00347">
    <property type="entry name" value="HTH_MARR"/>
    <property type="match status" value="1"/>
</dbReference>
<dbReference type="GO" id="GO:0003700">
    <property type="term" value="F:DNA-binding transcription factor activity"/>
    <property type="evidence" value="ECO:0007669"/>
    <property type="project" value="InterPro"/>
</dbReference>
<dbReference type="PROSITE" id="PS50995">
    <property type="entry name" value="HTH_MARR_2"/>
    <property type="match status" value="1"/>
</dbReference>
<dbReference type="Gene3D" id="1.10.10.10">
    <property type="entry name" value="Winged helix-like DNA-binding domain superfamily/Winged helix DNA-binding domain"/>
    <property type="match status" value="1"/>
</dbReference>
<keyword evidence="6" id="KW-1185">Reference proteome</keyword>
<dbReference type="STRING" id="1884381.SAMN05518846_12542"/>
<dbReference type="InterPro" id="IPR000835">
    <property type="entry name" value="HTH_MarR-typ"/>
</dbReference>
<dbReference type="Pfam" id="PF01047">
    <property type="entry name" value="MarR"/>
    <property type="match status" value="1"/>
</dbReference>
<dbReference type="GO" id="GO:0003677">
    <property type="term" value="F:DNA binding"/>
    <property type="evidence" value="ECO:0007669"/>
    <property type="project" value="UniProtKB-KW"/>
</dbReference>
<evidence type="ECO:0000313" key="5">
    <source>
        <dbReference type="EMBL" id="SFK95017.1"/>
    </source>
</evidence>
<sequence length="139" mass="16326">MKIDDTMALFIRRLDVKITNLMRTKMEPYQIAPEQHLILRLLIERDGLTQNEIAQQLEKDKTNVARMVSSLEKKGFIIRVTSTSDRHYVSVHISKKGRILCEMVRPHLAEVNKQLQQGMTEEEKETLRRILHKIYKNAT</sequence>
<gene>
    <name evidence="5" type="ORF">SAMN05518846_12542</name>
</gene>
<evidence type="ECO:0000313" key="6">
    <source>
        <dbReference type="Proteomes" id="UP000198915"/>
    </source>
</evidence>
<proteinExistence type="predicted"/>
<evidence type="ECO:0000256" key="2">
    <source>
        <dbReference type="ARBA" id="ARBA00023125"/>
    </source>
</evidence>
<dbReference type="Proteomes" id="UP000198915">
    <property type="component" value="Unassembled WGS sequence"/>
</dbReference>
<dbReference type="InterPro" id="IPR036390">
    <property type="entry name" value="WH_DNA-bd_sf"/>
</dbReference>
<evidence type="ECO:0000256" key="1">
    <source>
        <dbReference type="ARBA" id="ARBA00023015"/>
    </source>
</evidence>
<dbReference type="PRINTS" id="PR00598">
    <property type="entry name" value="HTHMARR"/>
</dbReference>
<organism evidence="5 6">
    <name type="scientific">Brevibacillus centrosporus</name>
    <dbReference type="NCBI Taxonomy" id="54910"/>
    <lineage>
        <taxon>Bacteria</taxon>
        <taxon>Bacillati</taxon>
        <taxon>Bacillota</taxon>
        <taxon>Bacilli</taxon>
        <taxon>Bacillales</taxon>
        <taxon>Paenibacillaceae</taxon>
        <taxon>Brevibacillus</taxon>
    </lineage>
</organism>